<dbReference type="EMBL" id="KZ678132">
    <property type="protein sequence ID" value="PSN70216.1"/>
    <property type="molecule type" value="Genomic_DNA"/>
</dbReference>
<keyword evidence="1" id="KW-1133">Transmembrane helix</keyword>
<evidence type="ECO:0000313" key="2">
    <source>
        <dbReference type="EMBL" id="PSN70216.1"/>
    </source>
</evidence>
<keyword evidence="3" id="KW-1185">Reference proteome</keyword>
<evidence type="ECO:0000313" key="3">
    <source>
        <dbReference type="Proteomes" id="UP000240883"/>
    </source>
</evidence>
<accession>A0A2T2NY66</accession>
<gene>
    <name evidence="2" type="ORF">BS50DRAFT_308599</name>
</gene>
<protein>
    <submittedName>
        <fullName evidence="2">Uncharacterized protein</fullName>
    </submittedName>
</protein>
<dbReference type="AlphaFoldDB" id="A0A2T2NY66"/>
<sequence>MAPESHQVHTRQPLEVTVIGAIPDSIDVLAPMVSYPRQADRSHSPASPRLLARNNMTGRPIDRTNLEIPRYQHDPYQHRHLGGGNINILDGRCTQCGRTALEHLYLGLLAAVTISQQGPLINAPSEAPPIVIPSGVHASTQAREVQAPTTDTNWRIGLWIMLFACLFVMPAVIIANF</sequence>
<keyword evidence="1" id="KW-0472">Membrane</keyword>
<keyword evidence="1" id="KW-0812">Transmembrane</keyword>
<feature type="transmembrane region" description="Helical" evidence="1">
    <location>
        <begin position="156"/>
        <end position="175"/>
    </location>
</feature>
<organism evidence="2 3">
    <name type="scientific">Corynespora cassiicola Philippines</name>
    <dbReference type="NCBI Taxonomy" id="1448308"/>
    <lineage>
        <taxon>Eukaryota</taxon>
        <taxon>Fungi</taxon>
        <taxon>Dikarya</taxon>
        <taxon>Ascomycota</taxon>
        <taxon>Pezizomycotina</taxon>
        <taxon>Dothideomycetes</taxon>
        <taxon>Pleosporomycetidae</taxon>
        <taxon>Pleosporales</taxon>
        <taxon>Corynesporascaceae</taxon>
        <taxon>Corynespora</taxon>
    </lineage>
</organism>
<dbReference type="Proteomes" id="UP000240883">
    <property type="component" value="Unassembled WGS sequence"/>
</dbReference>
<proteinExistence type="predicted"/>
<evidence type="ECO:0000256" key="1">
    <source>
        <dbReference type="SAM" id="Phobius"/>
    </source>
</evidence>
<reference evidence="2 3" key="1">
    <citation type="journal article" date="2018" name="Front. Microbiol.">
        <title>Genome-Wide Analysis of Corynespora cassiicola Leaf Fall Disease Putative Effectors.</title>
        <authorList>
            <person name="Lopez D."/>
            <person name="Ribeiro S."/>
            <person name="Label P."/>
            <person name="Fumanal B."/>
            <person name="Venisse J.S."/>
            <person name="Kohler A."/>
            <person name="de Oliveira R.R."/>
            <person name="Labutti K."/>
            <person name="Lipzen A."/>
            <person name="Lail K."/>
            <person name="Bauer D."/>
            <person name="Ohm R.A."/>
            <person name="Barry K.W."/>
            <person name="Spatafora J."/>
            <person name="Grigoriev I.V."/>
            <person name="Martin F.M."/>
            <person name="Pujade-Renaud V."/>
        </authorList>
    </citation>
    <scope>NUCLEOTIDE SEQUENCE [LARGE SCALE GENOMIC DNA]</scope>
    <source>
        <strain evidence="2 3">Philippines</strain>
    </source>
</reference>
<name>A0A2T2NY66_CORCC</name>